<dbReference type="SUPFAM" id="SSF49899">
    <property type="entry name" value="Concanavalin A-like lectins/glucanases"/>
    <property type="match status" value="6"/>
</dbReference>
<protein>
    <submittedName>
        <fullName evidence="1">Concanavalin A-like lectin/glucanases superfamily</fullName>
    </submittedName>
</protein>
<name>A0A6J7WRK3_9CAUD</name>
<proteinExistence type="predicted"/>
<dbReference type="Pfam" id="PF13385">
    <property type="entry name" value="Laminin_G_3"/>
    <property type="match status" value="6"/>
</dbReference>
<keyword evidence="1" id="KW-0430">Lectin</keyword>
<dbReference type="InterPro" id="IPR013320">
    <property type="entry name" value="ConA-like_dom_sf"/>
</dbReference>
<evidence type="ECO:0000313" key="1">
    <source>
        <dbReference type="EMBL" id="CAB5219372.1"/>
    </source>
</evidence>
<dbReference type="EMBL" id="LR798271">
    <property type="protein sequence ID" value="CAB5219372.1"/>
    <property type="molecule type" value="Genomic_DNA"/>
</dbReference>
<dbReference type="GO" id="GO:0030246">
    <property type="term" value="F:carbohydrate binding"/>
    <property type="evidence" value="ECO:0007669"/>
    <property type="project" value="UniProtKB-KW"/>
</dbReference>
<reference evidence="1" key="1">
    <citation type="submission" date="2020-05" db="EMBL/GenBank/DDBJ databases">
        <authorList>
            <person name="Chiriac C."/>
            <person name="Salcher M."/>
            <person name="Ghai R."/>
            <person name="Kavagutti S V."/>
        </authorList>
    </citation>
    <scope>NUCLEOTIDE SEQUENCE</scope>
</reference>
<sequence length="1380" mass="143877">MNRYTGGVISATAPSVSQSSASGVWNLEEAQYYQKAGLWPPGSGSDPYFQNTALLLHGDGTNGAQNNTFLDSSVYNATITRNGNPTQGSSTPYVGPGCWSNYFPGSSCGFSAPTSAIYSPGTGDFTVEGWFYLTRVANTDMPVIKLYASSTANYEIRVKSTGVMNYFLNNTAYAGITTIQPYTWYHVAYTRTGGVLRAYINGALDLTPTTNAASIGNVPAYIGTDQAQATFLNGYLSNLRVINGTSLYSGSSLTVPTSPLIAVPKTVLLACQTSGYQDISGANVTFTMYGTTNQVSKFAPFTFYQTSPANYSGYFDGTGDYVTLPTGTSLVLGTGDFTMEAWVYPTARVSAGIGGYILGQSSFGVGSDWAWAITPTGTLQFYMLTGGAGNLVTSTGTVPLGAWTHVAVVRSGSRFSLYINGSLDGTLTGSQLLTNTYTPATIANSSNNTGSVYFAGSISNLRVTKGVAVYTTNFTPAMAALTSTTTVSSSASNSVSFDGSGDYLTVPSNAALNILSGGNFTIEAWVYLSATPTGSGAVIVQSSSVSNGYVFRVNPTLVVNWVIPGVAGYAFGPTLSLNTWYHVALCRVGTTATGYVNGTQYTFTSTDRTTDASQPTAIGGDNFNSSSYLTGFVSNLRITKGQALYTSAFTPSTTPLTTTSQGATAANVSLLTCQNNLLQDNSTNLFAVTPNGDAKPTSMNPFVSTNGIGGTSYSGYFSGSGQLLTVPTSAGLNLGAGDFTMEGWVYLASAQTSKYLFGVGTLDGTTRSAAVWIGGTQKIEGYFSADGSTWLSYRVGTTTVAANQWVHVAFVRSGTTLYLFLNGVLEGTQTGTPTTAASGYPAYIGGQTAAYQINGYLSNIRIVKGTAVYTASFSPPTAPLTAITNTQLLTCQNTTFIDNSTNAFTITNTGTTLTDTLNPFSGSTKLLTCQSTTFIDNSATPYTLSAFGNAAPRRANPFTDTVTGPTAYTAITYGGSSYFDGSGDYLSLADAPTFEPGGSDFTVECWFYMNGANPTNGAVFFSKANTSSYGPITVGFSPTASGSQLTALSSSTGSTWGVTTIATGTYATATALRNSWNHVAYVRSGNVFTLYLNGVIVSTVTNAITLIDNTELVRIGSSNFASADFPGYICNLRYVIGSAVYTGPFVPPTTPVTAIANTRLLVNGTNAGIFDNTTINNLETAGSAQVSTSVVKYGTGSISYPSLGSYLTFKGGVGTFNGAAIAGSGILFTGNTFTVEAWINPITKVSTASYYSTIIADASATSGALMYWAIGLSSTGAPIVAWYDGALKTCTGGSTIANNTWTHLAFVSTAGVLKIYVNGVSETLSGTTTLTTPSGSTGALVSGVDRQQYWTGNLDDVRVTNGVARYTANFTPPQSAFPNF</sequence>
<dbReference type="Gene3D" id="2.60.120.200">
    <property type="match status" value="6"/>
</dbReference>
<accession>A0A6J7WRK3</accession>
<gene>
    <name evidence="1" type="ORF">UFOVP229_63</name>
</gene>
<dbReference type="PANTHER" id="PTHR42535">
    <property type="entry name" value="OOKINETE PROTEIN, PUTATIVE-RELATED"/>
    <property type="match status" value="1"/>
</dbReference>
<organism evidence="1">
    <name type="scientific">uncultured Caudovirales phage</name>
    <dbReference type="NCBI Taxonomy" id="2100421"/>
    <lineage>
        <taxon>Viruses</taxon>
        <taxon>Duplodnaviria</taxon>
        <taxon>Heunggongvirae</taxon>
        <taxon>Uroviricota</taxon>
        <taxon>Caudoviricetes</taxon>
        <taxon>Peduoviridae</taxon>
        <taxon>Maltschvirus</taxon>
        <taxon>Maltschvirus maltsch</taxon>
    </lineage>
</organism>
<dbReference type="PANTHER" id="PTHR42535:SF2">
    <property type="entry name" value="CHROMOSOME UNDETERMINED SCAFFOLD_146, WHOLE GENOME SHOTGUN SEQUENCE"/>
    <property type="match status" value="1"/>
</dbReference>